<evidence type="ECO:0000313" key="1">
    <source>
        <dbReference type="EMBL" id="OAX32672.1"/>
    </source>
</evidence>
<keyword evidence="2" id="KW-1185">Reference proteome</keyword>
<dbReference type="InParanoid" id="A0A1B7MJA2"/>
<gene>
    <name evidence="1" type="ORF">K503DRAFT_701681</name>
</gene>
<dbReference type="STRING" id="1314800.A0A1B7MJA2"/>
<accession>A0A1B7MJA2</accession>
<protein>
    <submittedName>
        <fullName evidence="1">Uncharacterized protein</fullName>
    </submittedName>
</protein>
<feature type="non-terminal residue" evidence="1">
    <location>
        <position position="1061"/>
    </location>
</feature>
<dbReference type="EMBL" id="KV448944">
    <property type="protein sequence ID" value="OAX32672.1"/>
    <property type="molecule type" value="Genomic_DNA"/>
</dbReference>
<proteinExistence type="predicted"/>
<evidence type="ECO:0000313" key="2">
    <source>
        <dbReference type="Proteomes" id="UP000092154"/>
    </source>
</evidence>
<name>A0A1B7MJA2_9AGAM</name>
<dbReference type="AlphaFoldDB" id="A0A1B7MJA2"/>
<sequence>MDVDDSPPHNDARDLVQSINGMYRVLDLISEQGSGGLVDKIIIAQDSLRAFINTVCPGAYVSLTKVNFSALDHFIVKPIGVYGSKEEIVRLLSSLGVIEDHVAVQLVANNSGSSVSRPSLRSGLYVVRTNCEATSDEQLFLVYWPEDGTWDDSAPSSMKRNRVTFMRYLTKMCDQVTALISPEHSRSIVWSEQDGEDTMTEMEEDQDESDRMFTFEVTKTNEQEEAVTPRPGFKATSEHIAMPQPHPDAAADVGLQKPWLLYGETTQGFMTIGYQAGRRITEVWNRKSTSPSRMQLGGYLWVKNDTLRVNENLQAKELRLLIDVGLQSRFPQLCKQFQQESIGISSNARSAKASQETTIREKLEKDLPGLAPVLHMALVDAIIEKFPQVFLGILILDRPDRLQALIELYPDIGEELRRTVPKLNLGKINHRDYKLFKERICIVQSLRRQRPGFDIENEDFLNIVLHENMKHVKDTVRAMCRGTTPHEQPKGFIGKTLGAIHSLVSSGPDSEFVDKVFRDTETAASTISDAQFLAELDDIEELPIMETIVSDTRAAAFDHFKSLLTKHTKTLTHSVLRIQTELCLAQVHRESASDEEQQQAEIRKKFITEINGQSEAGDHSHTFEIESVEDVPYYSHSVQMQIAGSRESFEEPKLKFTVHLMQLTAQDLQSLQLDSSTIPSPKFRNSYSFKVPLGYSIVRAQLLAGEKILLATTNRVGDLTVYLERLTAIEGALTRNGYGKKLNRDKIGDFVLAFDESKRMLSVVATEKLLVHTFVYDDARGFQANGSAINLTQWYTEGTSISHACFICGSEELLLVDSFAQARVYSLTTMQFRPATLNLIQIPTAVYSTPDGSCLITAHAVGSDLALTAYHWSTFGSTEGIPLNIPDLPIDQLLLLTSLTSRNIVHLVALDIDAQLCQSFALDITRKVTEFTFKEKGARGGAAKSDDVTAHNCLIDCHAEVWTRFPVLPAVQRETITFSSSRRPRTLVFITDRDHQIFVPHFHDLIAHFERTSKKPTGNLLKSIVVSATTYAAFANALLGDAEWSVSKFRAGEWLAEFLCL</sequence>
<reference evidence="1 2" key="1">
    <citation type="submission" date="2016-06" db="EMBL/GenBank/DDBJ databases">
        <title>Comparative genomics of the ectomycorrhizal sister species Rhizopogon vinicolor and Rhizopogon vesiculosus (Basidiomycota: Boletales) reveals a divergence of the mating type B locus.</title>
        <authorList>
            <consortium name="DOE Joint Genome Institute"/>
            <person name="Mujic A.B."/>
            <person name="Kuo A."/>
            <person name="Tritt A."/>
            <person name="Lipzen A."/>
            <person name="Chen C."/>
            <person name="Johnson J."/>
            <person name="Sharma A."/>
            <person name="Barry K."/>
            <person name="Grigoriev I.V."/>
            <person name="Spatafora J.W."/>
        </authorList>
    </citation>
    <scope>NUCLEOTIDE SEQUENCE [LARGE SCALE GENOMIC DNA]</scope>
    <source>
        <strain evidence="1 2">AM-OR11-026</strain>
    </source>
</reference>
<dbReference type="OrthoDB" id="2343366at2759"/>
<organism evidence="1 2">
    <name type="scientific">Rhizopogon vinicolor AM-OR11-026</name>
    <dbReference type="NCBI Taxonomy" id="1314800"/>
    <lineage>
        <taxon>Eukaryota</taxon>
        <taxon>Fungi</taxon>
        <taxon>Dikarya</taxon>
        <taxon>Basidiomycota</taxon>
        <taxon>Agaricomycotina</taxon>
        <taxon>Agaricomycetes</taxon>
        <taxon>Agaricomycetidae</taxon>
        <taxon>Boletales</taxon>
        <taxon>Suillineae</taxon>
        <taxon>Rhizopogonaceae</taxon>
        <taxon>Rhizopogon</taxon>
    </lineage>
</organism>
<dbReference type="Proteomes" id="UP000092154">
    <property type="component" value="Unassembled WGS sequence"/>
</dbReference>